<evidence type="ECO:0000313" key="1">
    <source>
        <dbReference type="EMBL" id="RYQ99016.1"/>
    </source>
</evidence>
<gene>
    <name evidence="1" type="ORF">Ahy_B07g086865</name>
</gene>
<protein>
    <submittedName>
        <fullName evidence="1">Uncharacterized protein</fullName>
    </submittedName>
</protein>
<organism evidence="1 2">
    <name type="scientific">Arachis hypogaea</name>
    <name type="common">Peanut</name>
    <dbReference type="NCBI Taxonomy" id="3818"/>
    <lineage>
        <taxon>Eukaryota</taxon>
        <taxon>Viridiplantae</taxon>
        <taxon>Streptophyta</taxon>
        <taxon>Embryophyta</taxon>
        <taxon>Tracheophyta</taxon>
        <taxon>Spermatophyta</taxon>
        <taxon>Magnoliopsida</taxon>
        <taxon>eudicotyledons</taxon>
        <taxon>Gunneridae</taxon>
        <taxon>Pentapetalae</taxon>
        <taxon>rosids</taxon>
        <taxon>fabids</taxon>
        <taxon>Fabales</taxon>
        <taxon>Fabaceae</taxon>
        <taxon>Papilionoideae</taxon>
        <taxon>50 kb inversion clade</taxon>
        <taxon>dalbergioids sensu lato</taxon>
        <taxon>Dalbergieae</taxon>
        <taxon>Pterocarpus clade</taxon>
        <taxon>Arachis</taxon>
    </lineage>
</organism>
<evidence type="ECO:0000313" key="2">
    <source>
        <dbReference type="Proteomes" id="UP000289738"/>
    </source>
</evidence>
<sequence>MNISTPPPQNHSWRLLKQGKTLALHRRCRPQVLSAAALPLPRVVSIFAGTSFSSSSSPGSSARCFHLRWLLGTEHRFPFFLYFCVLLRVAELNIGPNILDHQSCASFQLSQHVLQFSLEPFPFLIPHSSVSLQLFNSSTLQLFNSHSSKHNPRLQQRRRKEWSLLFVCSATDSSNTPPSCSSPRLHLRRASPTPSLSFTLNQISPESHLLLLELSTSHPSLPRSRRYHCSLSRVVPPLRSRCSTALALFHRAPSFLCSSSAALYPLKLQFYGGPSHPFSSSVAV</sequence>
<keyword evidence="2" id="KW-1185">Reference proteome</keyword>
<dbReference type="AlphaFoldDB" id="A0A444YAT4"/>
<dbReference type="EMBL" id="SDMP01000017">
    <property type="protein sequence ID" value="RYQ99016.1"/>
    <property type="molecule type" value="Genomic_DNA"/>
</dbReference>
<dbReference type="Proteomes" id="UP000289738">
    <property type="component" value="Chromosome B07"/>
</dbReference>
<comment type="caution">
    <text evidence="1">The sequence shown here is derived from an EMBL/GenBank/DDBJ whole genome shotgun (WGS) entry which is preliminary data.</text>
</comment>
<accession>A0A444YAT4</accession>
<reference evidence="1 2" key="1">
    <citation type="submission" date="2019-01" db="EMBL/GenBank/DDBJ databases">
        <title>Sequencing of cultivated peanut Arachis hypogaea provides insights into genome evolution and oil improvement.</title>
        <authorList>
            <person name="Chen X."/>
        </authorList>
    </citation>
    <scope>NUCLEOTIDE SEQUENCE [LARGE SCALE GENOMIC DNA]</scope>
    <source>
        <strain evidence="2">cv. Fuhuasheng</strain>
        <tissue evidence="1">Leaves</tissue>
    </source>
</reference>
<name>A0A444YAT4_ARAHY</name>
<proteinExistence type="predicted"/>